<evidence type="ECO:0000313" key="3">
    <source>
        <dbReference type="Proteomes" id="UP000049855"/>
    </source>
</evidence>
<dbReference type="Pfam" id="PF11288">
    <property type="entry name" value="DUF3089"/>
    <property type="match status" value="1"/>
</dbReference>
<dbReference type="Proteomes" id="UP000049855">
    <property type="component" value="Unassembled WGS sequence"/>
</dbReference>
<gene>
    <name evidence="2" type="ORF">SpAn4DRAFT_2486</name>
</gene>
<dbReference type="AlphaFoldDB" id="A0A0U1L2V7"/>
<feature type="signal peptide" evidence="1">
    <location>
        <begin position="1"/>
        <end position="26"/>
    </location>
</feature>
<evidence type="ECO:0008006" key="4">
    <source>
        <dbReference type="Google" id="ProtNLM"/>
    </source>
</evidence>
<protein>
    <recommendedName>
        <fullName evidence="4">DUF3089 domain-containing protein</fullName>
    </recommendedName>
</protein>
<dbReference type="EMBL" id="CTRP01000012">
    <property type="protein sequence ID" value="CQR73254.1"/>
    <property type="molecule type" value="Genomic_DNA"/>
</dbReference>
<dbReference type="RefSeq" id="WP_021168041.1">
    <property type="nucleotide sequence ID" value="NZ_CTRP01000012.1"/>
</dbReference>
<keyword evidence="1" id="KW-0732">Signal</keyword>
<dbReference type="InterPro" id="IPR021440">
    <property type="entry name" value="DUF3089"/>
</dbReference>
<accession>A0A0U1L2V7</accession>
<evidence type="ECO:0000256" key="1">
    <source>
        <dbReference type="SAM" id="SignalP"/>
    </source>
</evidence>
<sequence length="333" mass="37751">MYKARKELASMLVCVAIAIIFSNANAAGLAYSDQNNWAYYGNGSSDALDVDVFFVCPTVFLGNSTQFNMPIDDADVRKNFIGAINMEKGIYDLKGNFYAPYYRQAGINTYKLEPVAAAPYFELAYQDVKAAFEYYLKEQKQDRPLVLAGFSQGADMIVRLMKDMYHDQRLQEQLVAAYVIGWRVTPEELVQYPHLKMAQGEDDTGVIISFNTEAPNVKTSILVPCKTLGINPLNWKTTIQPAGKSLNKGAVFTGYDGKINKEIPRLTGAYLDKTRGTLKVTDITAEEYPPVLDLFEKGVYHIYDYQFFYRNLQENVKTRIEAFKDRRVIRRAS</sequence>
<proteinExistence type="predicted"/>
<dbReference type="SUPFAM" id="SSF53474">
    <property type="entry name" value="alpha/beta-Hydrolases"/>
    <property type="match status" value="1"/>
</dbReference>
<feature type="chain" id="PRO_5006710726" description="DUF3089 domain-containing protein" evidence="1">
    <location>
        <begin position="27"/>
        <end position="333"/>
    </location>
</feature>
<evidence type="ECO:0000313" key="2">
    <source>
        <dbReference type="EMBL" id="CQR73254.1"/>
    </source>
</evidence>
<name>A0A0U1L2V7_9FIRM</name>
<dbReference type="InterPro" id="IPR029058">
    <property type="entry name" value="AB_hydrolase_fold"/>
</dbReference>
<keyword evidence="3" id="KW-1185">Reference proteome</keyword>
<organism evidence="2 3">
    <name type="scientific">Sporomusa ovata</name>
    <dbReference type="NCBI Taxonomy" id="2378"/>
    <lineage>
        <taxon>Bacteria</taxon>
        <taxon>Bacillati</taxon>
        <taxon>Bacillota</taxon>
        <taxon>Negativicutes</taxon>
        <taxon>Selenomonadales</taxon>
        <taxon>Sporomusaceae</taxon>
        <taxon>Sporomusa</taxon>
    </lineage>
</organism>
<reference evidence="3" key="1">
    <citation type="submission" date="2015-03" db="EMBL/GenBank/DDBJ databases">
        <authorList>
            <person name="Nijsse Bart"/>
        </authorList>
    </citation>
    <scope>NUCLEOTIDE SEQUENCE [LARGE SCALE GENOMIC DNA]</scope>
</reference>